<organism evidence="1 2">
    <name type="scientific">Perkinsus chesapeaki</name>
    <name type="common">Clam parasite</name>
    <name type="synonym">Perkinsus andrewsi</name>
    <dbReference type="NCBI Taxonomy" id="330153"/>
    <lineage>
        <taxon>Eukaryota</taxon>
        <taxon>Sar</taxon>
        <taxon>Alveolata</taxon>
        <taxon>Perkinsozoa</taxon>
        <taxon>Perkinsea</taxon>
        <taxon>Perkinsida</taxon>
        <taxon>Perkinsidae</taxon>
        <taxon>Perkinsus</taxon>
    </lineage>
</organism>
<evidence type="ECO:0000313" key="1">
    <source>
        <dbReference type="EMBL" id="KAF4673340.1"/>
    </source>
</evidence>
<keyword evidence="2" id="KW-1185">Reference proteome</keyword>
<protein>
    <submittedName>
        <fullName evidence="1">Uncharacterized protein</fullName>
    </submittedName>
</protein>
<sequence length="326" mass="36508">MIEQLYPAGMRSEIICKPSTSLPDYIYYYCPQSAHLFLLSCHGFLIDFDIDATKVHATFEIQQLCSGGMSPKHMVVIGDNLFVVVFGSTGAEVRYTRLSDPMRVIVAHSLPSVDDSSEILSLNPISASPLEVSVWLNTRGDIFVCILRMIRQESPILFAEMGFSSHPGTGTLPKTALVAGSGVHRIPGKDGGYCLRNNKGKLLFRSPDKTNPPESFNYHLTVVSHTPIILRVHYETIEGFVMTTLQRSLLSFAYTPKTGSTFCRYGSDDSFKLWDCKVRSRPPEDDEATDGSGKIYYVFGKRVEVDNNVYKQSTRLIRAYTYLKNE</sequence>
<accession>A0A7J6MQ43</accession>
<evidence type="ECO:0000313" key="2">
    <source>
        <dbReference type="Proteomes" id="UP000591131"/>
    </source>
</evidence>
<dbReference type="OrthoDB" id="10616611at2759"/>
<dbReference type="EMBL" id="JAAPAO010000085">
    <property type="protein sequence ID" value="KAF4673340.1"/>
    <property type="molecule type" value="Genomic_DNA"/>
</dbReference>
<gene>
    <name evidence="1" type="ORF">FOL47_010691</name>
</gene>
<reference evidence="1 2" key="1">
    <citation type="submission" date="2020-04" db="EMBL/GenBank/DDBJ databases">
        <title>Perkinsus chesapeaki whole genome sequence.</title>
        <authorList>
            <person name="Bogema D.R."/>
        </authorList>
    </citation>
    <scope>NUCLEOTIDE SEQUENCE [LARGE SCALE GENOMIC DNA]</scope>
    <source>
        <strain evidence="1">ATCC PRA-425</strain>
    </source>
</reference>
<dbReference type="Proteomes" id="UP000591131">
    <property type="component" value="Unassembled WGS sequence"/>
</dbReference>
<dbReference type="AlphaFoldDB" id="A0A7J6MQ43"/>
<comment type="caution">
    <text evidence="1">The sequence shown here is derived from an EMBL/GenBank/DDBJ whole genome shotgun (WGS) entry which is preliminary data.</text>
</comment>
<name>A0A7J6MQ43_PERCH</name>
<proteinExistence type="predicted"/>